<organism evidence="2 3">
    <name type="scientific">Nocardia nova SH22a</name>
    <dbReference type="NCBI Taxonomy" id="1415166"/>
    <lineage>
        <taxon>Bacteria</taxon>
        <taxon>Bacillati</taxon>
        <taxon>Actinomycetota</taxon>
        <taxon>Actinomycetes</taxon>
        <taxon>Mycobacteriales</taxon>
        <taxon>Nocardiaceae</taxon>
        <taxon>Nocardia</taxon>
    </lineage>
</organism>
<proteinExistence type="predicted"/>
<accession>W5TFH1</accession>
<dbReference type="OrthoDB" id="3626425at2"/>
<evidence type="ECO:0000313" key="2">
    <source>
        <dbReference type="EMBL" id="AHH18105.1"/>
    </source>
</evidence>
<feature type="region of interest" description="Disordered" evidence="1">
    <location>
        <begin position="71"/>
        <end position="94"/>
    </location>
</feature>
<reference evidence="2 3" key="1">
    <citation type="journal article" date="2014" name="Appl. Environ. Microbiol.">
        <title>Insights into the Microbial Degradation of Rubber and Gutta-Percha by Analysis of the Complete Genome of Nocardia nova SH22a.</title>
        <authorList>
            <person name="Luo Q."/>
            <person name="Hiessl S."/>
            <person name="Poehlein A."/>
            <person name="Daniel R."/>
            <person name="Steinbuchel A."/>
        </authorList>
    </citation>
    <scope>NUCLEOTIDE SEQUENCE [LARGE SCALE GENOMIC DNA]</scope>
    <source>
        <strain evidence="2">SH22a</strain>
    </source>
</reference>
<dbReference type="KEGG" id="nno:NONO_c33180"/>
<feature type="region of interest" description="Disordered" evidence="1">
    <location>
        <begin position="1"/>
        <end position="20"/>
    </location>
</feature>
<evidence type="ECO:0000256" key="1">
    <source>
        <dbReference type="SAM" id="MobiDB-lite"/>
    </source>
</evidence>
<evidence type="ECO:0000313" key="3">
    <source>
        <dbReference type="Proteomes" id="UP000019150"/>
    </source>
</evidence>
<dbReference type="RefSeq" id="WP_148306853.1">
    <property type="nucleotide sequence ID" value="NZ_CP006850.1"/>
</dbReference>
<feature type="compositionally biased region" description="Pro residues" evidence="1">
    <location>
        <begin position="83"/>
        <end position="94"/>
    </location>
</feature>
<dbReference type="PATRIC" id="fig|1415166.3.peg.3405"/>
<protein>
    <submittedName>
        <fullName evidence="2">Uncharacterized protein</fullName>
    </submittedName>
</protein>
<dbReference type="Proteomes" id="UP000019150">
    <property type="component" value="Chromosome"/>
</dbReference>
<dbReference type="EMBL" id="CP006850">
    <property type="protein sequence ID" value="AHH18105.1"/>
    <property type="molecule type" value="Genomic_DNA"/>
</dbReference>
<dbReference type="HOGENOM" id="CLU_2383237_0_0_11"/>
<name>W5TFH1_9NOCA</name>
<sequence>MASTGTDNVPAEGNSGASPSRIEQLRAVAKLIASGGAKPIAAYYFAQLKAKAGATLGPRLIPVVVKIESLRQRRRAGQTPPVSTDPPAPATGEN</sequence>
<keyword evidence="3" id="KW-1185">Reference proteome</keyword>
<dbReference type="AlphaFoldDB" id="W5TFH1"/>
<gene>
    <name evidence="2" type="ORF">NONO_c33180</name>
</gene>